<keyword evidence="2" id="KW-1185">Reference proteome</keyword>
<dbReference type="KEGG" id="rhg:EXZ61_19555"/>
<sequence length="243" mass="27809">MDNILYINTKMVFKLYLKNLVFFFCFLPIEGAVQAQIILDSMVARKSKECDVVANAKVKDKFKQLSAISTPTELVKFIKLIHDKFLLLEPSFAVTVELDRLFASTPLKQTWPFKVPDDSKWMKTEFAPDSALAGTISFRTEEKNWWSGNIHYVSQLQNSGFNFELVERELGPYIVGADPFGKGFIPPNLETLDSATRRPPARNSHGYFEYIQVNSDARCKSHLMVRLNADGNVRDIDLKQEKF</sequence>
<proteinExistence type="predicted"/>
<organism evidence="1 2">
    <name type="scientific">Rhodoferax aquaticus</name>
    <dbReference type="NCBI Taxonomy" id="2527691"/>
    <lineage>
        <taxon>Bacteria</taxon>
        <taxon>Pseudomonadati</taxon>
        <taxon>Pseudomonadota</taxon>
        <taxon>Betaproteobacteria</taxon>
        <taxon>Burkholderiales</taxon>
        <taxon>Comamonadaceae</taxon>
        <taxon>Rhodoferax</taxon>
    </lineage>
</organism>
<reference evidence="2" key="1">
    <citation type="submission" date="2019-02" db="EMBL/GenBank/DDBJ databases">
        <title>Complete genome sequence of Rhodoferax sp. Gr-4.</title>
        <authorList>
            <person name="Jin L."/>
        </authorList>
    </citation>
    <scope>NUCLEOTIDE SEQUENCE [LARGE SCALE GENOMIC DNA]</scope>
    <source>
        <strain evidence="2">Gr-4</strain>
    </source>
</reference>
<reference evidence="2" key="2">
    <citation type="journal article" date="2020" name="Int. J. Syst. Evol. Microbiol.">
        <title>Genomic insights into a novel species Rhodoferax aquaticus sp. nov., isolated from freshwater.</title>
        <authorList>
            <person name="Li T."/>
            <person name="Zhuo Y."/>
            <person name="Jin C.Z."/>
            <person name="Wu X."/>
            <person name="Ko S.R."/>
            <person name="Jin F.J."/>
            <person name="Ahn C.Y."/>
            <person name="Oh H.M."/>
            <person name="Lee H.G."/>
            <person name="Jin L."/>
        </authorList>
    </citation>
    <scope>NUCLEOTIDE SEQUENCE [LARGE SCALE GENOMIC DNA]</scope>
    <source>
        <strain evidence="2">Gr-4</strain>
    </source>
</reference>
<protein>
    <submittedName>
        <fullName evidence="1">Uncharacterized protein</fullName>
    </submittedName>
</protein>
<dbReference type="AlphaFoldDB" id="A0A515EU86"/>
<dbReference type="Proteomes" id="UP000317365">
    <property type="component" value="Chromosome"/>
</dbReference>
<dbReference type="RefSeq" id="WP_142813567.1">
    <property type="nucleotide sequence ID" value="NZ_CP036282.1"/>
</dbReference>
<dbReference type="EMBL" id="CP036282">
    <property type="protein sequence ID" value="QDL56178.1"/>
    <property type="molecule type" value="Genomic_DNA"/>
</dbReference>
<accession>A0A515EU86</accession>
<name>A0A515EU86_9BURK</name>
<evidence type="ECO:0000313" key="1">
    <source>
        <dbReference type="EMBL" id="QDL56178.1"/>
    </source>
</evidence>
<gene>
    <name evidence="1" type="ORF">EXZ61_19555</name>
</gene>
<evidence type="ECO:0000313" key="2">
    <source>
        <dbReference type="Proteomes" id="UP000317365"/>
    </source>
</evidence>